<accession>A0A6J7P1Z9</accession>
<sequence length="201" mass="21952">MAIGSFDPQVFERISAALRAYSPRSEIILEEVPAPQKLAAHAFALSADVSNGLLGDDEDELASGRFVLLHEPGGQDTWEGEFRAVTFVRADVDPVMQEDPLLPEFGWNWFLEALNTADCNYTAASGTVTRVASTAFGKLSQRSDEAEMEIRASWTPVFSGEKSIEIELTNHLKGWCDLLAQLAVLEALPEGVAAITAARRR</sequence>
<protein>
    <submittedName>
        <fullName evidence="1">Unannotated protein</fullName>
    </submittedName>
</protein>
<organism evidence="1">
    <name type="scientific">freshwater metagenome</name>
    <dbReference type="NCBI Taxonomy" id="449393"/>
    <lineage>
        <taxon>unclassified sequences</taxon>
        <taxon>metagenomes</taxon>
        <taxon>ecological metagenomes</taxon>
    </lineage>
</organism>
<proteinExistence type="predicted"/>
<evidence type="ECO:0000313" key="1">
    <source>
        <dbReference type="EMBL" id="CAB4996134.1"/>
    </source>
</evidence>
<reference evidence="1" key="1">
    <citation type="submission" date="2020-05" db="EMBL/GenBank/DDBJ databases">
        <authorList>
            <person name="Chiriac C."/>
            <person name="Salcher M."/>
            <person name="Ghai R."/>
            <person name="Kavagutti S V."/>
        </authorList>
    </citation>
    <scope>NUCLEOTIDE SEQUENCE</scope>
</reference>
<name>A0A6J7P1Z9_9ZZZZ</name>
<dbReference type="AlphaFoldDB" id="A0A6J7P1Z9"/>
<dbReference type="EMBL" id="CAFBPB010000009">
    <property type="protein sequence ID" value="CAB4996134.1"/>
    <property type="molecule type" value="Genomic_DNA"/>
</dbReference>
<dbReference type="Pfam" id="PF11452">
    <property type="entry name" value="DUF3000"/>
    <property type="match status" value="1"/>
</dbReference>
<gene>
    <name evidence="1" type="ORF">UFOPK4049_00139</name>
</gene>
<dbReference type="InterPro" id="IPR021555">
    <property type="entry name" value="DUF3000"/>
</dbReference>